<reference evidence="5" key="1">
    <citation type="journal article" date="2019" name="Int. J. Syst. Evol. Microbiol.">
        <title>The Global Catalogue of Microorganisms (GCM) 10K type strain sequencing project: providing services to taxonomists for standard genome sequencing and annotation.</title>
        <authorList>
            <consortium name="The Broad Institute Genomics Platform"/>
            <consortium name="The Broad Institute Genome Sequencing Center for Infectious Disease"/>
            <person name="Wu L."/>
            <person name="Ma J."/>
        </authorList>
    </citation>
    <scope>NUCLEOTIDE SEQUENCE [LARGE SCALE GENOMIC DNA]</scope>
    <source>
        <strain evidence="5">CCUG 53762</strain>
    </source>
</reference>
<evidence type="ECO:0000313" key="5">
    <source>
        <dbReference type="Proteomes" id="UP001597118"/>
    </source>
</evidence>
<feature type="transmembrane region" description="Helical" evidence="1">
    <location>
        <begin position="73"/>
        <end position="91"/>
    </location>
</feature>
<feature type="domain" description="Protein FecR C-terminal" evidence="3">
    <location>
        <begin position="289"/>
        <end position="355"/>
    </location>
</feature>
<keyword evidence="5" id="KW-1185">Reference proteome</keyword>
<dbReference type="Proteomes" id="UP001597118">
    <property type="component" value="Unassembled WGS sequence"/>
</dbReference>
<dbReference type="Pfam" id="PF16344">
    <property type="entry name" value="FecR_C"/>
    <property type="match status" value="1"/>
</dbReference>
<protein>
    <submittedName>
        <fullName evidence="4">FecR family protein</fullName>
    </submittedName>
</protein>
<dbReference type="PANTHER" id="PTHR30273">
    <property type="entry name" value="PERIPLASMIC SIGNAL SENSOR AND SIGMA FACTOR ACTIVATOR FECR-RELATED"/>
    <property type="match status" value="1"/>
</dbReference>
<sequence>MDKTKIKELLDKYEQGTCTELERAQLETWYLNQEIPHKLPLTEIEFEDELHKIWSSLEEEHNHRQITPLWRKLTVAASIVLITGIGLYGYFTNKGTGTVAPILKQQAIADIKPGGDKAVFIDAQGNVEDLKDQIFVAPATLQDAGNKSGYSTVITPKGGQYQVILPDGTHVWLNAASSLKYPNVFNGKDRRVELTGEAYFEVKHDASKPFKVASLTQTVEVLGTHFNVNTYEDEPSIKTTLLEGSVRVTTANVKEIVLKPGEQSVNLHGKISKQNVGVNEVVAWKNGFFQFDNASLETVMRQISRWYDLDIQYEGNVPERVFNGKVYRNMSLSKVLSVLSFSNINYRIHGKTMIISS</sequence>
<dbReference type="Pfam" id="PF04773">
    <property type="entry name" value="FecR"/>
    <property type="match status" value="1"/>
</dbReference>
<dbReference type="Gene3D" id="2.60.120.1440">
    <property type="match status" value="1"/>
</dbReference>
<comment type="caution">
    <text evidence="4">The sequence shown here is derived from an EMBL/GenBank/DDBJ whole genome shotgun (WGS) entry which is preliminary data.</text>
</comment>
<feature type="domain" description="FecR protein" evidence="2">
    <location>
        <begin position="152"/>
        <end position="247"/>
    </location>
</feature>
<dbReference type="EMBL" id="JBHUDG010000009">
    <property type="protein sequence ID" value="MFD1629763.1"/>
    <property type="molecule type" value="Genomic_DNA"/>
</dbReference>
<accession>A0ABW4IBY2</accession>
<evidence type="ECO:0000259" key="2">
    <source>
        <dbReference type="Pfam" id="PF04773"/>
    </source>
</evidence>
<dbReference type="Gene3D" id="3.55.50.30">
    <property type="match status" value="1"/>
</dbReference>
<evidence type="ECO:0000256" key="1">
    <source>
        <dbReference type="SAM" id="Phobius"/>
    </source>
</evidence>
<keyword evidence="1" id="KW-0472">Membrane</keyword>
<organism evidence="4 5">
    <name type="scientific">Pseudopedobacter beijingensis</name>
    <dbReference type="NCBI Taxonomy" id="1207056"/>
    <lineage>
        <taxon>Bacteria</taxon>
        <taxon>Pseudomonadati</taxon>
        <taxon>Bacteroidota</taxon>
        <taxon>Sphingobacteriia</taxon>
        <taxon>Sphingobacteriales</taxon>
        <taxon>Sphingobacteriaceae</taxon>
        <taxon>Pseudopedobacter</taxon>
    </lineage>
</organism>
<keyword evidence="1" id="KW-1133">Transmembrane helix</keyword>
<dbReference type="RefSeq" id="WP_379662144.1">
    <property type="nucleotide sequence ID" value="NZ_JBHUDG010000009.1"/>
</dbReference>
<dbReference type="InterPro" id="IPR032508">
    <property type="entry name" value="FecR_C"/>
</dbReference>
<name>A0ABW4IBY2_9SPHI</name>
<dbReference type="PIRSF" id="PIRSF018266">
    <property type="entry name" value="FecR"/>
    <property type="match status" value="1"/>
</dbReference>
<dbReference type="InterPro" id="IPR012373">
    <property type="entry name" value="Ferrdict_sens_TM"/>
</dbReference>
<dbReference type="InterPro" id="IPR006860">
    <property type="entry name" value="FecR"/>
</dbReference>
<dbReference type="PANTHER" id="PTHR30273:SF2">
    <property type="entry name" value="PROTEIN FECR"/>
    <property type="match status" value="1"/>
</dbReference>
<proteinExistence type="predicted"/>
<evidence type="ECO:0000259" key="3">
    <source>
        <dbReference type="Pfam" id="PF16344"/>
    </source>
</evidence>
<gene>
    <name evidence="4" type="ORF">ACFSAH_07745</name>
</gene>
<evidence type="ECO:0000313" key="4">
    <source>
        <dbReference type="EMBL" id="MFD1629763.1"/>
    </source>
</evidence>
<keyword evidence="1" id="KW-0812">Transmembrane</keyword>